<keyword evidence="1" id="KW-1133">Transmembrane helix</keyword>
<proteinExistence type="predicted"/>
<protein>
    <submittedName>
        <fullName evidence="2">Uncharacterized protein</fullName>
    </submittedName>
</protein>
<reference evidence="2 3" key="1">
    <citation type="submission" date="2017-11" db="EMBL/GenBank/DDBJ databases">
        <title>Genomic Encyclopedia of Archaeal and Bacterial Type Strains, Phase II (KMG-II): From Individual Species to Whole Genera.</title>
        <authorList>
            <person name="Goeker M."/>
        </authorList>
    </citation>
    <scope>NUCLEOTIDE SEQUENCE [LARGE SCALE GENOMIC DNA]</scope>
    <source>
        <strain evidence="2 3">DSM 16400</strain>
    </source>
</reference>
<keyword evidence="3" id="KW-1185">Reference proteome</keyword>
<dbReference type="OrthoDB" id="3388334at2"/>
<feature type="transmembrane region" description="Helical" evidence="1">
    <location>
        <begin position="58"/>
        <end position="82"/>
    </location>
</feature>
<evidence type="ECO:0000256" key="1">
    <source>
        <dbReference type="SAM" id="Phobius"/>
    </source>
</evidence>
<dbReference type="EMBL" id="PGFH01000003">
    <property type="protein sequence ID" value="PJJ78218.1"/>
    <property type="molecule type" value="Genomic_DNA"/>
</dbReference>
<feature type="transmembrane region" description="Helical" evidence="1">
    <location>
        <begin position="6"/>
        <end position="23"/>
    </location>
</feature>
<name>A0A2M9D2J4_9MICO</name>
<keyword evidence="1" id="KW-0472">Membrane</keyword>
<dbReference type="AlphaFoldDB" id="A0A2M9D2J4"/>
<evidence type="ECO:0000313" key="2">
    <source>
        <dbReference type="EMBL" id="PJJ78218.1"/>
    </source>
</evidence>
<gene>
    <name evidence="2" type="ORF">CLV85_2674</name>
</gene>
<dbReference type="Proteomes" id="UP000231742">
    <property type="component" value="Unassembled WGS sequence"/>
</dbReference>
<feature type="transmembrane region" description="Helical" evidence="1">
    <location>
        <begin position="28"/>
        <end position="46"/>
    </location>
</feature>
<feature type="transmembrane region" description="Helical" evidence="1">
    <location>
        <begin position="124"/>
        <end position="142"/>
    </location>
</feature>
<sequence>MIGWWIAVLVFTIGAIGASMVAARTDKYWLATVSLLPVGLALILGSTGNPLPGDVSGLVILLSAAFVALATIAGSPLVALVLSLASYPAPRGEHGGILVIDADSPLPEREILRGGTTIGYLERFAFIASFMVWQPGAIAIIVAIKGLGRFSELENAAARERFIIGTLVSLVWAGLCTAALLVGR</sequence>
<organism evidence="2 3">
    <name type="scientific">Salinibacterium amurskyense</name>
    <dbReference type="NCBI Taxonomy" id="205941"/>
    <lineage>
        <taxon>Bacteria</taxon>
        <taxon>Bacillati</taxon>
        <taxon>Actinomycetota</taxon>
        <taxon>Actinomycetes</taxon>
        <taxon>Micrococcales</taxon>
        <taxon>Microbacteriaceae</taxon>
        <taxon>Salinibacterium</taxon>
    </lineage>
</organism>
<evidence type="ECO:0000313" key="3">
    <source>
        <dbReference type="Proteomes" id="UP000231742"/>
    </source>
</evidence>
<comment type="caution">
    <text evidence="2">The sequence shown here is derived from an EMBL/GenBank/DDBJ whole genome shotgun (WGS) entry which is preliminary data.</text>
</comment>
<feature type="transmembrane region" description="Helical" evidence="1">
    <location>
        <begin position="162"/>
        <end position="182"/>
    </location>
</feature>
<dbReference type="RefSeq" id="WP_100390114.1">
    <property type="nucleotide sequence ID" value="NZ_BMZU01000001.1"/>
</dbReference>
<accession>A0A2M9D2J4</accession>
<keyword evidence="1" id="KW-0812">Transmembrane</keyword>